<accession>A0AAN6Y5N4</accession>
<dbReference type="AlphaFoldDB" id="A0AAN6Y5N4"/>
<name>A0AAN6Y5N4_9PEZI</name>
<gene>
    <name evidence="1" type="ORF">QBC37DRAFT_374741</name>
</gene>
<comment type="caution">
    <text evidence="1">The sequence shown here is derived from an EMBL/GenBank/DDBJ whole genome shotgun (WGS) entry which is preliminary data.</text>
</comment>
<dbReference type="EMBL" id="MU858122">
    <property type="protein sequence ID" value="KAK4212681.1"/>
    <property type="molecule type" value="Genomic_DNA"/>
</dbReference>
<reference evidence="1" key="2">
    <citation type="submission" date="2023-05" db="EMBL/GenBank/DDBJ databases">
        <authorList>
            <consortium name="Lawrence Berkeley National Laboratory"/>
            <person name="Steindorff A."/>
            <person name="Hensen N."/>
            <person name="Bonometti L."/>
            <person name="Westerberg I."/>
            <person name="Brannstrom I.O."/>
            <person name="Guillou S."/>
            <person name="Cros-Aarteil S."/>
            <person name="Calhoun S."/>
            <person name="Haridas S."/>
            <person name="Kuo A."/>
            <person name="Mondo S."/>
            <person name="Pangilinan J."/>
            <person name="Riley R."/>
            <person name="Labutti K."/>
            <person name="Andreopoulos B."/>
            <person name="Lipzen A."/>
            <person name="Chen C."/>
            <person name="Yanf M."/>
            <person name="Daum C."/>
            <person name="Ng V."/>
            <person name="Clum A."/>
            <person name="Ohm R."/>
            <person name="Martin F."/>
            <person name="Silar P."/>
            <person name="Natvig D."/>
            <person name="Lalanne C."/>
            <person name="Gautier V."/>
            <person name="Ament-Velasquez S.L."/>
            <person name="Kruys A."/>
            <person name="Hutchinson M.I."/>
            <person name="Powell A.J."/>
            <person name="Barry K."/>
            <person name="Miller A.N."/>
            <person name="Grigoriev I.V."/>
            <person name="Debuchy R."/>
            <person name="Gladieux P."/>
            <person name="Thoren M.H."/>
            <person name="Johannesson H."/>
        </authorList>
    </citation>
    <scope>NUCLEOTIDE SEQUENCE</scope>
    <source>
        <strain evidence="1">PSN293</strain>
    </source>
</reference>
<proteinExistence type="predicted"/>
<protein>
    <recommendedName>
        <fullName evidence="3">F-box domain-containing protein</fullName>
    </recommendedName>
</protein>
<evidence type="ECO:0000313" key="2">
    <source>
        <dbReference type="Proteomes" id="UP001301769"/>
    </source>
</evidence>
<dbReference type="Proteomes" id="UP001301769">
    <property type="component" value="Unassembled WGS sequence"/>
</dbReference>
<reference evidence="1" key="1">
    <citation type="journal article" date="2023" name="Mol. Phylogenet. Evol.">
        <title>Genome-scale phylogeny and comparative genomics of the fungal order Sordariales.</title>
        <authorList>
            <person name="Hensen N."/>
            <person name="Bonometti L."/>
            <person name="Westerberg I."/>
            <person name="Brannstrom I.O."/>
            <person name="Guillou S."/>
            <person name="Cros-Aarteil S."/>
            <person name="Calhoun S."/>
            <person name="Haridas S."/>
            <person name="Kuo A."/>
            <person name="Mondo S."/>
            <person name="Pangilinan J."/>
            <person name="Riley R."/>
            <person name="LaButti K."/>
            <person name="Andreopoulos B."/>
            <person name="Lipzen A."/>
            <person name="Chen C."/>
            <person name="Yan M."/>
            <person name="Daum C."/>
            <person name="Ng V."/>
            <person name="Clum A."/>
            <person name="Steindorff A."/>
            <person name="Ohm R.A."/>
            <person name="Martin F."/>
            <person name="Silar P."/>
            <person name="Natvig D.O."/>
            <person name="Lalanne C."/>
            <person name="Gautier V."/>
            <person name="Ament-Velasquez S.L."/>
            <person name="Kruys A."/>
            <person name="Hutchinson M.I."/>
            <person name="Powell A.J."/>
            <person name="Barry K."/>
            <person name="Miller A.N."/>
            <person name="Grigoriev I.V."/>
            <person name="Debuchy R."/>
            <person name="Gladieux P."/>
            <person name="Hiltunen Thoren M."/>
            <person name="Johannesson H."/>
        </authorList>
    </citation>
    <scope>NUCLEOTIDE SEQUENCE</scope>
    <source>
        <strain evidence="1">PSN293</strain>
    </source>
</reference>
<sequence>MDTQSSTRAVGLESLPTELFEHLTDYLRIQDAKNLHLTSKIVSTYTRNDWPGFLRRRLVRHADRNTRVLSFLVLLNSLYEHYLDKGKATWNDISSAINRLRKGLAVDSGWGLSDRIQSLKRAETLQVMCSYMETIDHLTDDFASQLVAPTSPRQMVLLVANHYEPCIWPGDCPRWPTPESPIVLSTAERARFREGFLAHQVLCLLSKKNFHPRPSPSFPHWWHPFTGRLSPLEIERIHSIHDYLFKKWLWILTDGFERTNRCKTRDSLLKLFHQESFFWHQTHHELADEFVSGGIAISGRELDPTRPSWTEFDYDDGEPSWNNFREKCQPDFDVSTPPRPKHKRYGNSVYISTALHVLWRWDQPRLSPGEQERQDRQITPLWLLFKEEVITKQISGSIHISSIVDQIFREIKPDDPSLSHDGYFNCRARGWVFLDPDTFETVQAYWK</sequence>
<evidence type="ECO:0008006" key="3">
    <source>
        <dbReference type="Google" id="ProtNLM"/>
    </source>
</evidence>
<organism evidence="1 2">
    <name type="scientific">Rhypophila decipiens</name>
    <dbReference type="NCBI Taxonomy" id="261697"/>
    <lineage>
        <taxon>Eukaryota</taxon>
        <taxon>Fungi</taxon>
        <taxon>Dikarya</taxon>
        <taxon>Ascomycota</taxon>
        <taxon>Pezizomycotina</taxon>
        <taxon>Sordariomycetes</taxon>
        <taxon>Sordariomycetidae</taxon>
        <taxon>Sordariales</taxon>
        <taxon>Naviculisporaceae</taxon>
        <taxon>Rhypophila</taxon>
    </lineage>
</organism>
<keyword evidence="2" id="KW-1185">Reference proteome</keyword>
<evidence type="ECO:0000313" key="1">
    <source>
        <dbReference type="EMBL" id="KAK4212681.1"/>
    </source>
</evidence>